<accession>A0A087TG12</accession>
<evidence type="ECO:0000313" key="2">
    <source>
        <dbReference type="Proteomes" id="UP000054359"/>
    </source>
</evidence>
<reference evidence="1 2" key="1">
    <citation type="submission" date="2013-11" db="EMBL/GenBank/DDBJ databases">
        <title>Genome sequencing of Stegodyphus mimosarum.</title>
        <authorList>
            <person name="Bechsgaard J."/>
        </authorList>
    </citation>
    <scope>NUCLEOTIDE SEQUENCE [LARGE SCALE GENOMIC DNA]</scope>
</reference>
<protein>
    <submittedName>
        <fullName evidence="1">Long-chain-fatty-acid--CoA ligase 1</fullName>
    </submittedName>
</protein>
<keyword evidence="2" id="KW-1185">Reference proteome</keyword>
<evidence type="ECO:0000313" key="1">
    <source>
        <dbReference type="EMBL" id="KFM64051.1"/>
    </source>
</evidence>
<feature type="non-terminal residue" evidence="1">
    <location>
        <position position="161"/>
    </location>
</feature>
<gene>
    <name evidence="1" type="ORF">X975_17390</name>
</gene>
<dbReference type="Proteomes" id="UP000054359">
    <property type="component" value="Unassembled WGS sequence"/>
</dbReference>
<keyword evidence="1" id="KW-0436">Ligase</keyword>
<name>A0A087TG12_STEMI</name>
<dbReference type="EMBL" id="KK115047">
    <property type="protein sequence ID" value="KFM64051.1"/>
    <property type="molecule type" value="Genomic_DNA"/>
</dbReference>
<organism evidence="1 2">
    <name type="scientific">Stegodyphus mimosarum</name>
    <name type="common">African social velvet spider</name>
    <dbReference type="NCBI Taxonomy" id="407821"/>
    <lineage>
        <taxon>Eukaryota</taxon>
        <taxon>Metazoa</taxon>
        <taxon>Ecdysozoa</taxon>
        <taxon>Arthropoda</taxon>
        <taxon>Chelicerata</taxon>
        <taxon>Arachnida</taxon>
        <taxon>Araneae</taxon>
        <taxon>Araneomorphae</taxon>
        <taxon>Entelegynae</taxon>
        <taxon>Eresoidea</taxon>
        <taxon>Eresidae</taxon>
        <taxon>Stegodyphus</taxon>
    </lineage>
</organism>
<dbReference type="AlphaFoldDB" id="A0A087TG12"/>
<dbReference type="GO" id="GO:0016874">
    <property type="term" value="F:ligase activity"/>
    <property type="evidence" value="ECO:0007669"/>
    <property type="project" value="UniProtKB-KW"/>
</dbReference>
<sequence>MATGMWNRALRLLSSKECIVCLNQKFEEITCACQPRHASSVPFLSQRQMLQRKSLEPQRRRASMKQAIVKLQENGADRSFLKVHPSPSIMNSQSVVLPGPEKIRASVLLDNPEELLEYLSNETRTVCDAVKKGFHKSPKGECLGTRFPARTGPYKWIPYDE</sequence>
<proteinExistence type="predicted"/>
<dbReference type="OrthoDB" id="6428606at2759"/>